<name>A0A1Q9CCR4_SYMMI</name>
<evidence type="ECO:0000256" key="2">
    <source>
        <dbReference type="SAM" id="MobiDB-lite"/>
    </source>
</evidence>
<sequence length="746" mass="83614">MLEFLSVSADRLVSAVIIWHLLIFSGYSVKVAPEQAVPFQRMNFGNVLELLTPPHRTHADGSVEWWIASRGTSKDNVLGLWVSLTKEAFAAGDDVPCLVFLDQAEFLALAKQGTRSHFANRAASKLTAFFSSLPANMGLFCTGTLNLITDLPAEQYTLLYVCSLAALAPLSPDAAKLAMTQFNGTQYKDDVFRQIWLFCGGVPRLLEHAFSSTGEKATISVALNEMTKCFNESYKSAQLFLSHPKTALSLVLCSAVRWKVTESGPHGTVPGTSTSWSDIFHAGAAFPDHDSVVVPRVWWCKDPEVCKQLNKSLTAWNIDLNLLVPDAVQLVGSSSGGPTARGVLWEELVAHSLAARFLLYCIQHNLDPSKTWAPFLEIYPTDDQHLRKVLGPFEVCWSKGIEYPEHLQSQATVSDNVGSAIRRDGTQLEYIAAQCRYGGLSDRRVIPTRFYVGFEAFLSFEAFEAPFALLLTAFEGFEGKPLLGHRQLEVNSGQTDPSKTDNTQKTWTDEEWAEWRRSQQNNGQGSSNDHQTNNGAPGKQGGGKRDGADETKATGKDLLPLPDSWKLTLKTERNAQHARNDFSTVMRFCNRQLQRMHHQWQTELQEHKKQDGVINKISIMTQAQNQREIDRLKEIELEFTIQKTNHEHAMTAEKKKHQEMLYTALAEEKKKTQETMDKLEDTYEANFEKAAKKSKEMEAMYEAKLEEAAKKSKEMEAMYEAKLEEAAKNCKEMEATLFLNSANSHP</sequence>
<dbReference type="AlphaFoldDB" id="A0A1Q9CCR4"/>
<feature type="compositionally biased region" description="Basic and acidic residues" evidence="2">
    <location>
        <begin position="543"/>
        <end position="555"/>
    </location>
</feature>
<feature type="coiled-coil region" evidence="1">
    <location>
        <begin position="662"/>
        <end position="736"/>
    </location>
</feature>
<keyword evidence="4" id="KW-1185">Reference proteome</keyword>
<evidence type="ECO:0000256" key="1">
    <source>
        <dbReference type="SAM" id="Coils"/>
    </source>
</evidence>
<feature type="compositionally biased region" description="Polar residues" evidence="2">
    <location>
        <begin position="518"/>
        <end position="535"/>
    </location>
</feature>
<dbReference type="OrthoDB" id="2115392at2759"/>
<protein>
    <submittedName>
        <fullName evidence="3">Uncharacterized protein</fullName>
    </submittedName>
</protein>
<dbReference type="Proteomes" id="UP000186817">
    <property type="component" value="Unassembled WGS sequence"/>
</dbReference>
<evidence type="ECO:0000313" key="3">
    <source>
        <dbReference type="EMBL" id="OLP80729.1"/>
    </source>
</evidence>
<feature type="region of interest" description="Disordered" evidence="2">
    <location>
        <begin position="515"/>
        <end position="561"/>
    </location>
</feature>
<gene>
    <name evidence="3" type="ORF">AK812_SmicGene38819</name>
</gene>
<accession>A0A1Q9CCR4</accession>
<dbReference type="EMBL" id="LSRX01001352">
    <property type="protein sequence ID" value="OLP80729.1"/>
    <property type="molecule type" value="Genomic_DNA"/>
</dbReference>
<comment type="caution">
    <text evidence="3">The sequence shown here is derived from an EMBL/GenBank/DDBJ whole genome shotgun (WGS) entry which is preliminary data.</text>
</comment>
<reference evidence="3 4" key="1">
    <citation type="submission" date="2016-02" db="EMBL/GenBank/DDBJ databases">
        <title>Genome analysis of coral dinoflagellate symbionts highlights evolutionary adaptations to a symbiotic lifestyle.</title>
        <authorList>
            <person name="Aranda M."/>
            <person name="Li Y."/>
            <person name="Liew Y.J."/>
            <person name="Baumgarten S."/>
            <person name="Simakov O."/>
            <person name="Wilson M."/>
            <person name="Piel J."/>
            <person name="Ashoor H."/>
            <person name="Bougouffa S."/>
            <person name="Bajic V.B."/>
            <person name="Ryu T."/>
            <person name="Ravasi T."/>
            <person name="Bayer T."/>
            <person name="Micklem G."/>
            <person name="Kim H."/>
            <person name="Bhak J."/>
            <person name="Lajeunesse T.C."/>
            <person name="Voolstra C.R."/>
        </authorList>
    </citation>
    <scope>NUCLEOTIDE SEQUENCE [LARGE SCALE GENOMIC DNA]</scope>
    <source>
        <strain evidence="3 4">CCMP2467</strain>
    </source>
</reference>
<proteinExistence type="predicted"/>
<keyword evidence="1" id="KW-0175">Coiled coil</keyword>
<organism evidence="3 4">
    <name type="scientific">Symbiodinium microadriaticum</name>
    <name type="common">Dinoflagellate</name>
    <name type="synonym">Zooxanthella microadriatica</name>
    <dbReference type="NCBI Taxonomy" id="2951"/>
    <lineage>
        <taxon>Eukaryota</taxon>
        <taxon>Sar</taxon>
        <taxon>Alveolata</taxon>
        <taxon>Dinophyceae</taxon>
        <taxon>Suessiales</taxon>
        <taxon>Symbiodiniaceae</taxon>
        <taxon>Symbiodinium</taxon>
    </lineage>
</organism>
<evidence type="ECO:0000313" key="4">
    <source>
        <dbReference type="Proteomes" id="UP000186817"/>
    </source>
</evidence>